<evidence type="ECO:0000313" key="1">
    <source>
        <dbReference type="EMBL" id="KAK7848730.1"/>
    </source>
</evidence>
<accession>A0AAW0LBS2</accession>
<gene>
    <name evidence="1" type="ORF">CFP56_004489</name>
</gene>
<dbReference type="AlphaFoldDB" id="A0AAW0LBS2"/>
<protein>
    <submittedName>
        <fullName evidence="1">Uncharacterized protein</fullName>
    </submittedName>
</protein>
<sequence length="44" mass="4617">MAIHSLQPREAEQPSTIGSNMLLPFAATGSPFSLPLDLPLSPSP</sequence>
<reference evidence="1 2" key="1">
    <citation type="journal article" date="2018" name="Sci. Data">
        <title>The draft genome sequence of cork oak.</title>
        <authorList>
            <person name="Ramos A.M."/>
            <person name="Usie A."/>
            <person name="Barbosa P."/>
            <person name="Barros P.M."/>
            <person name="Capote T."/>
            <person name="Chaves I."/>
            <person name="Simoes F."/>
            <person name="Abreu I."/>
            <person name="Carrasquinho I."/>
            <person name="Faro C."/>
            <person name="Guimaraes J.B."/>
            <person name="Mendonca D."/>
            <person name="Nobrega F."/>
            <person name="Rodrigues L."/>
            <person name="Saibo N.J.M."/>
            <person name="Varela M.C."/>
            <person name="Egas C."/>
            <person name="Matos J."/>
            <person name="Miguel C.M."/>
            <person name="Oliveira M.M."/>
            <person name="Ricardo C.P."/>
            <person name="Goncalves S."/>
        </authorList>
    </citation>
    <scope>NUCLEOTIDE SEQUENCE [LARGE SCALE GENOMIC DNA]</scope>
    <source>
        <strain evidence="2">cv. HL8</strain>
    </source>
</reference>
<name>A0AAW0LBS2_QUESU</name>
<organism evidence="1 2">
    <name type="scientific">Quercus suber</name>
    <name type="common">Cork oak</name>
    <dbReference type="NCBI Taxonomy" id="58331"/>
    <lineage>
        <taxon>Eukaryota</taxon>
        <taxon>Viridiplantae</taxon>
        <taxon>Streptophyta</taxon>
        <taxon>Embryophyta</taxon>
        <taxon>Tracheophyta</taxon>
        <taxon>Spermatophyta</taxon>
        <taxon>Magnoliopsida</taxon>
        <taxon>eudicotyledons</taxon>
        <taxon>Gunneridae</taxon>
        <taxon>Pentapetalae</taxon>
        <taxon>rosids</taxon>
        <taxon>fabids</taxon>
        <taxon>Fagales</taxon>
        <taxon>Fagaceae</taxon>
        <taxon>Quercus</taxon>
    </lineage>
</organism>
<dbReference type="Proteomes" id="UP000237347">
    <property type="component" value="Unassembled WGS sequence"/>
</dbReference>
<keyword evidence="2" id="KW-1185">Reference proteome</keyword>
<proteinExistence type="predicted"/>
<comment type="caution">
    <text evidence="1">The sequence shown here is derived from an EMBL/GenBank/DDBJ whole genome shotgun (WGS) entry which is preliminary data.</text>
</comment>
<dbReference type="EMBL" id="PKMF04000123">
    <property type="protein sequence ID" value="KAK7848730.1"/>
    <property type="molecule type" value="Genomic_DNA"/>
</dbReference>
<evidence type="ECO:0000313" key="2">
    <source>
        <dbReference type="Proteomes" id="UP000237347"/>
    </source>
</evidence>